<dbReference type="GO" id="GO:0008233">
    <property type="term" value="F:peptidase activity"/>
    <property type="evidence" value="ECO:0007669"/>
    <property type="project" value="UniProtKB-KW"/>
</dbReference>
<keyword evidence="11" id="KW-0645">Protease</keyword>
<evidence type="ECO:0000256" key="4">
    <source>
        <dbReference type="ARBA" id="ARBA00022737"/>
    </source>
</evidence>
<dbReference type="PROSITE" id="PS50287">
    <property type="entry name" value="SRCR_2"/>
    <property type="match status" value="1"/>
</dbReference>
<dbReference type="PANTHER" id="PTHR48071:SF18">
    <property type="entry name" value="DELETED IN MALIGNANT BRAIN TUMORS 1 PROTEIN-RELATED"/>
    <property type="match status" value="1"/>
</dbReference>
<keyword evidence="3" id="KW-0732">Signal</keyword>
<reference evidence="11 12" key="1">
    <citation type="journal article" date="2020" name="Nature">
        <title>Six reference-quality genomes reveal evolution of bat adaptations.</title>
        <authorList>
            <person name="Jebb D."/>
            <person name="Huang Z."/>
            <person name="Pippel M."/>
            <person name="Hughes G.M."/>
            <person name="Lavrichenko K."/>
            <person name="Devanna P."/>
            <person name="Winkler S."/>
            <person name="Jermiin L.S."/>
            <person name="Skirmuntt E.C."/>
            <person name="Katzourakis A."/>
            <person name="Burkitt-Gray L."/>
            <person name="Ray D.A."/>
            <person name="Sullivan K.A.M."/>
            <person name="Roscito J.G."/>
            <person name="Kirilenko B.M."/>
            <person name="Davalos L.M."/>
            <person name="Corthals A.P."/>
            <person name="Power M.L."/>
            <person name="Jones G."/>
            <person name="Ransome R.D."/>
            <person name="Dechmann D.K.N."/>
            <person name="Locatelli A.G."/>
            <person name="Puechmaille S.J."/>
            <person name="Fedrigo O."/>
            <person name="Jarvis E.D."/>
            <person name="Hiller M."/>
            <person name="Vernes S.C."/>
            <person name="Myers E.W."/>
            <person name="Teeling E.C."/>
        </authorList>
    </citation>
    <scope>NUCLEOTIDE SEQUENCE [LARGE SCALE GENOMIC DNA]</scope>
    <source>
        <strain evidence="11">MRouAeg1</strain>
        <tissue evidence="11">Muscle</tissue>
    </source>
</reference>
<dbReference type="AlphaFoldDB" id="A0A7J8BUV9"/>
<dbReference type="GO" id="GO:0006508">
    <property type="term" value="P:proteolysis"/>
    <property type="evidence" value="ECO:0007669"/>
    <property type="project" value="UniProtKB-KW"/>
</dbReference>
<evidence type="ECO:0000256" key="2">
    <source>
        <dbReference type="ARBA" id="ARBA00022692"/>
    </source>
</evidence>
<keyword evidence="11" id="KW-0378">Hydrolase</keyword>
<evidence type="ECO:0000256" key="1">
    <source>
        <dbReference type="ARBA" id="ARBA00004167"/>
    </source>
</evidence>
<dbReference type="Pfam" id="PF00530">
    <property type="entry name" value="SRCR"/>
    <property type="match status" value="1"/>
</dbReference>
<dbReference type="SUPFAM" id="SSF56487">
    <property type="entry name" value="SRCR-like"/>
    <property type="match status" value="1"/>
</dbReference>
<dbReference type="PANTHER" id="PTHR48071">
    <property type="entry name" value="SRCR DOMAIN-CONTAINING PROTEIN"/>
    <property type="match status" value="1"/>
</dbReference>
<organism evidence="11 12">
    <name type="scientific">Rousettus aegyptiacus</name>
    <name type="common">Egyptian fruit bat</name>
    <name type="synonym">Pteropus aegyptiacus</name>
    <dbReference type="NCBI Taxonomy" id="9407"/>
    <lineage>
        <taxon>Eukaryota</taxon>
        <taxon>Metazoa</taxon>
        <taxon>Chordata</taxon>
        <taxon>Craniata</taxon>
        <taxon>Vertebrata</taxon>
        <taxon>Euteleostomi</taxon>
        <taxon>Mammalia</taxon>
        <taxon>Eutheria</taxon>
        <taxon>Laurasiatheria</taxon>
        <taxon>Chiroptera</taxon>
        <taxon>Yinpterochiroptera</taxon>
        <taxon>Pteropodoidea</taxon>
        <taxon>Pteropodidae</taxon>
        <taxon>Rousettinae</taxon>
        <taxon>Rousettus</taxon>
    </lineage>
</organism>
<evidence type="ECO:0000256" key="3">
    <source>
        <dbReference type="ARBA" id="ARBA00022729"/>
    </source>
</evidence>
<keyword evidence="2" id="KW-0812">Transmembrane</keyword>
<dbReference type="GO" id="GO:0016020">
    <property type="term" value="C:membrane"/>
    <property type="evidence" value="ECO:0007669"/>
    <property type="project" value="UniProtKB-SubCell"/>
</dbReference>
<accession>A0A7J8BUV9</accession>
<keyword evidence="6" id="KW-0472">Membrane</keyword>
<keyword evidence="5" id="KW-1133">Transmembrane helix</keyword>
<dbReference type="PROSITE" id="PS00420">
    <property type="entry name" value="SRCR_1"/>
    <property type="match status" value="1"/>
</dbReference>
<evidence type="ECO:0000256" key="6">
    <source>
        <dbReference type="ARBA" id="ARBA00023136"/>
    </source>
</evidence>
<name>A0A7J8BUV9_ROUAE</name>
<comment type="caution">
    <text evidence="9">Lacks conserved residue(s) required for the propagation of feature annotation.</text>
</comment>
<dbReference type="Gene3D" id="3.10.250.10">
    <property type="entry name" value="SRCR-like domain"/>
    <property type="match status" value="1"/>
</dbReference>
<feature type="domain" description="SRCR" evidence="10">
    <location>
        <begin position="18"/>
        <end position="60"/>
    </location>
</feature>
<dbReference type="Proteomes" id="UP000593571">
    <property type="component" value="Unassembled WGS sequence"/>
</dbReference>
<evidence type="ECO:0000256" key="9">
    <source>
        <dbReference type="PROSITE-ProRule" id="PRU00196"/>
    </source>
</evidence>
<keyword evidence="12" id="KW-1185">Reference proteome</keyword>
<keyword evidence="8" id="KW-0325">Glycoprotein</keyword>
<proteinExistence type="predicted"/>
<evidence type="ECO:0000259" key="10">
    <source>
        <dbReference type="PROSITE" id="PS50287"/>
    </source>
</evidence>
<keyword evidence="7" id="KW-1015">Disulfide bond</keyword>
<evidence type="ECO:0000313" key="12">
    <source>
        <dbReference type="Proteomes" id="UP000593571"/>
    </source>
</evidence>
<evidence type="ECO:0000313" key="11">
    <source>
        <dbReference type="EMBL" id="KAF6402175.1"/>
    </source>
</evidence>
<sequence>MAAAVTCSLSHGPASPVLRLAGGSSVHEGRVELYHAGQWGTVCDDQWDDADAEVVCRQLGLRFVSLARVLLGLTVWLCRSHSQSGCHVFKLHVHLLTTQEEPHFRLRAGPQAPWGELGLPWSPSCVNLSSEESCDAFPELS</sequence>
<comment type="subcellular location">
    <subcellularLocation>
        <location evidence="1">Membrane</location>
        <topology evidence="1">Single-pass membrane protein</topology>
    </subcellularLocation>
</comment>
<evidence type="ECO:0000256" key="8">
    <source>
        <dbReference type="ARBA" id="ARBA00023180"/>
    </source>
</evidence>
<evidence type="ECO:0000256" key="7">
    <source>
        <dbReference type="ARBA" id="ARBA00023157"/>
    </source>
</evidence>
<evidence type="ECO:0000256" key="5">
    <source>
        <dbReference type="ARBA" id="ARBA00022989"/>
    </source>
</evidence>
<dbReference type="InterPro" id="IPR001190">
    <property type="entry name" value="SRCR"/>
</dbReference>
<gene>
    <name evidence="11" type="ORF">HJG63_015993</name>
</gene>
<comment type="caution">
    <text evidence="11">The sequence shown here is derived from an EMBL/GenBank/DDBJ whole genome shotgun (WGS) entry which is preliminary data.</text>
</comment>
<dbReference type="EMBL" id="JACASE010000016">
    <property type="protein sequence ID" value="KAF6402175.1"/>
    <property type="molecule type" value="Genomic_DNA"/>
</dbReference>
<protein>
    <submittedName>
        <fullName evidence="11">Serine protease 12</fullName>
    </submittedName>
</protein>
<dbReference type="SMART" id="SM00202">
    <property type="entry name" value="SR"/>
    <property type="match status" value="1"/>
</dbReference>
<keyword evidence="4" id="KW-0677">Repeat</keyword>
<dbReference type="FunFam" id="3.10.250.10:FF:000016">
    <property type="entry name" value="Scavenger receptor cysteine-rich protein type 12"/>
    <property type="match status" value="1"/>
</dbReference>
<dbReference type="InterPro" id="IPR036772">
    <property type="entry name" value="SRCR-like_dom_sf"/>
</dbReference>
<dbReference type="PRINTS" id="PR00258">
    <property type="entry name" value="SPERACTRCPTR"/>
</dbReference>